<sequence length="141" mass="16104">MSLIPIGNSSSRDLWDPFNDLELWNPLVGNFPSLFSTHFPEFSRQIFPSLETQISWNETPRAHVFRAYLPGFTRDEVMVFIDDGMLQISTANGKFASRFKLPDNARTNQIEGVMENGMLIVTVGKEEARRPNNVRVVEITE</sequence>
<dbReference type="Gene3D" id="2.60.40.790">
    <property type="match status" value="1"/>
</dbReference>
<dbReference type="InterPro" id="IPR002068">
    <property type="entry name" value="A-crystallin/Hsp20_dom"/>
</dbReference>
<evidence type="ECO:0000313" key="5">
    <source>
        <dbReference type="EMBL" id="GKV20363.1"/>
    </source>
</evidence>
<keyword evidence="6" id="KW-1185">Reference proteome</keyword>
<evidence type="ECO:0000259" key="4">
    <source>
        <dbReference type="PROSITE" id="PS01031"/>
    </source>
</evidence>
<dbReference type="AlphaFoldDB" id="A0AAV5K099"/>
<evidence type="ECO:0000256" key="2">
    <source>
        <dbReference type="PROSITE-ProRule" id="PRU00285"/>
    </source>
</evidence>
<comment type="similarity">
    <text evidence="2 3">Belongs to the small heat shock protein (HSP20) family.</text>
</comment>
<reference evidence="5 6" key="1">
    <citation type="journal article" date="2021" name="Commun. Biol.">
        <title>The genome of Shorea leprosula (Dipterocarpaceae) highlights the ecological relevance of drought in aseasonal tropical rainforests.</title>
        <authorList>
            <person name="Ng K.K.S."/>
            <person name="Kobayashi M.J."/>
            <person name="Fawcett J.A."/>
            <person name="Hatakeyama M."/>
            <person name="Paape T."/>
            <person name="Ng C.H."/>
            <person name="Ang C.C."/>
            <person name="Tnah L.H."/>
            <person name="Lee C.T."/>
            <person name="Nishiyama T."/>
            <person name="Sese J."/>
            <person name="O'Brien M.J."/>
            <person name="Copetti D."/>
            <person name="Mohd Noor M.I."/>
            <person name="Ong R.C."/>
            <person name="Putra M."/>
            <person name="Sireger I.Z."/>
            <person name="Indrioko S."/>
            <person name="Kosugi Y."/>
            <person name="Izuno A."/>
            <person name="Isagi Y."/>
            <person name="Lee S.L."/>
            <person name="Shimizu K.K."/>
        </authorList>
    </citation>
    <scope>NUCLEOTIDE SEQUENCE [LARGE SCALE GENOMIC DNA]</scope>
    <source>
        <strain evidence="5">214</strain>
    </source>
</reference>
<protein>
    <recommendedName>
        <fullName evidence="4">SHSP domain-containing protein</fullName>
    </recommendedName>
</protein>
<dbReference type="EMBL" id="BPVZ01000055">
    <property type="protein sequence ID" value="GKV20363.1"/>
    <property type="molecule type" value="Genomic_DNA"/>
</dbReference>
<dbReference type="Proteomes" id="UP001054252">
    <property type="component" value="Unassembled WGS sequence"/>
</dbReference>
<evidence type="ECO:0000313" key="6">
    <source>
        <dbReference type="Proteomes" id="UP001054252"/>
    </source>
</evidence>
<dbReference type="InterPro" id="IPR008978">
    <property type="entry name" value="HSP20-like_chaperone"/>
</dbReference>
<feature type="domain" description="SHSP" evidence="4">
    <location>
        <begin position="45"/>
        <end position="141"/>
    </location>
</feature>
<dbReference type="PANTHER" id="PTHR11527">
    <property type="entry name" value="HEAT-SHOCK PROTEIN 20 FAMILY MEMBER"/>
    <property type="match status" value="1"/>
</dbReference>
<gene>
    <name evidence="5" type="ORF">SLEP1_g30500</name>
</gene>
<evidence type="ECO:0000256" key="1">
    <source>
        <dbReference type="ARBA" id="ARBA00023016"/>
    </source>
</evidence>
<dbReference type="SUPFAM" id="SSF49764">
    <property type="entry name" value="HSP20-like chaperones"/>
    <property type="match status" value="1"/>
</dbReference>
<accession>A0AAV5K099</accession>
<name>A0AAV5K099_9ROSI</name>
<evidence type="ECO:0000256" key="3">
    <source>
        <dbReference type="RuleBase" id="RU003616"/>
    </source>
</evidence>
<organism evidence="5 6">
    <name type="scientific">Rubroshorea leprosula</name>
    <dbReference type="NCBI Taxonomy" id="152421"/>
    <lineage>
        <taxon>Eukaryota</taxon>
        <taxon>Viridiplantae</taxon>
        <taxon>Streptophyta</taxon>
        <taxon>Embryophyta</taxon>
        <taxon>Tracheophyta</taxon>
        <taxon>Spermatophyta</taxon>
        <taxon>Magnoliopsida</taxon>
        <taxon>eudicotyledons</taxon>
        <taxon>Gunneridae</taxon>
        <taxon>Pentapetalae</taxon>
        <taxon>rosids</taxon>
        <taxon>malvids</taxon>
        <taxon>Malvales</taxon>
        <taxon>Dipterocarpaceae</taxon>
        <taxon>Rubroshorea</taxon>
    </lineage>
</organism>
<proteinExistence type="inferred from homology"/>
<dbReference type="PROSITE" id="PS01031">
    <property type="entry name" value="SHSP"/>
    <property type="match status" value="1"/>
</dbReference>
<dbReference type="Pfam" id="PF00011">
    <property type="entry name" value="HSP20"/>
    <property type="match status" value="1"/>
</dbReference>
<dbReference type="InterPro" id="IPR031107">
    <property type="entry name" value="Small_HSP"/>
</dbReference>
<comment type="caution">
    <text evidence="5">The sequence shown here is derived from an EMBL/GenBank/DDBJ whole genome shotgun (WGS) entry which is preliminary data.</text>
</comment>
<keyword evidence="1" id="KW-0346">Stress response</keyword>